<name>G4ZZU8_PHYSP</name>
<evidence type="ECO:0000313" key="2">
    <source>
        <dbReference type="Proteomes" id="UP000002640"/>
    </source>
</evidence>
<dbReference type="Proteomes" id="UP000002640">
    <property type="component" value="Unassembled WGS sequence"/>
</dbReference>
<dbReference type="EMBL" id="JH159158">
    <property type="protein sequence ID" value="EGZ11245.1"/>
    <property type="molecule type" value="Genomic_DNA"/>
</dbReference>
<evidence type="ECO:0000313" key="1">
    <source>
        <dbReference type="EMBL" id="EGZ11245.1"/>
    </source>
</evidence>
<accession>G4ZZU8</accession>
<dbReference type="KEGG" id="psoj:PHYSODRAFT_337972"/>
<dbReference type="RefSeq" id="XP_009533990.1">
    <property type="nucleotide sequence ID" value="XM_009535695.1"/>
</dbReference>
<reference evidence="1 2" key="1">
    <citation type="journal article" date="2006" name="Science">
        <title>Phytophthora genome sequences uncover evolutionary origins and mechanisms of pathogenesis.</title>
        <authorList>
            <person name="Tyler B.M."/>
            <person name="Tripathy S."/>
            <person name="Zhang X."/>
            <person name="Dehal P."/>
            <person name="Jiang R.H."/>
            <person name="Aerts A."/>
            <person name="Arredondo F.D."/>
            <person name="Baxter L."/>
            <person name="Bensasson D."/>
            <person name="Beynon J.L."/>
            <person name="Chapman J."/>
            <person name="Damasceno C.M."/>
            <person name="Dorrance A.E."/>
            <person name="Dou D."/>
            <person name="Dickerman A.W."/>
            <person name="Dubchak I.L."/>
            <person name="Garbelotto M."/>
            <person name="Gijzen M."/>
            <person name="Gordon S.G."/>
            <person name="Govers F."/>
            <person name="Grunwald N.J."/>
            <person name="Huang W."/>
            <person name="Ivors K.L."/>
            <person name="Jones R.W."/>
            <person name="Kamoun S."/>
            <person name="Krampis K."/>
            <person name="Lamour K.H."/>
            <person name="Lee M.K."/>
            <person name="McDonald W.H."/>
            <person name="Medina M."/>
            <person name="Meijer H.J."/>
            <person name="Nordberg E.K."/>
            <person name="Maclean D.J."/>
            <person name="Ospina-Giraldo M.D."/>
            <person name="Morris P.F."/>
            <person name="Phuntumart V."/>
            <person name="Putnam N.H."/>
            <person name="Rash S."/>
            <person name="Rose J.K."/>
            <person name="Sakihama Y."/>
            <person name="Salamov A.A."/>
            <person name="Savidor A."/>
            <person name="Scheuring C.F."/>
            <person name="Smith B.M."/>
            <person name="Sobral B.W."/>
            <person name="Terry A."/>
            <person name="Torto-Alalibo T.A."/>
            <person name="Win J."/>
            <person name="Xu Z."/>
            <person name="Zhang H."/>
            <person name="Grigoriev I.V."/>
            <person name="Rokhsar D.S."/>
            <person name="Boore J.L."/>
        </authorList>
    </citation>
    <scope>NUCLEOTIDE SEQUENCE [LARGE SCALE GENOMIC DNA]</scope>
    <source>
        <strain evidence="1 2">P6497</strain>
    </source>
</reference>
<sequence>MLPVLMPVWVELDPLKPEADRLALLLVVLELSTALTEEEEVDGAAVVSVGVAVISEDAELETLELPALESLVESAAVIAGDEEAGDGVAVEEVGAGVELEGVEVVAAGAEVLVLEGVDVVGAGANVLGLVDGDAVDDIVLLDEVSFVVVVVVPVNALVVVSTVPVTAPTTDPMRDSFISPTSKRDCVPTRKFGEMAPTGRSSIMERRGQSPFSSRCACTLFKHQTTRPQFASSSVIT</sequence>
<organism evidence="1 2">
    <name type="scientific">Phytophthora sojae (strain P6497)</name>
    <name type="common">Soybean stem and root rot agent</name>
    <name type="synonym">Phytophthora megasperma f. sp. glycines</name>
    <dbReference type="NCBI Taxonomy" id="1094619"/>
    <lineage>
        <taxon>Eukaryota</taxon>
        <taxon>Sar</taxon>
        <taxon>Stramenopiles</taxon>
        <taxon>Oomycota</taxon>
        <taxon>Peronosporomycetes</taxon>
        <taxon>Peronosporales</taxon>
        <taxon>Peronosporaceae</taxon>
        <taxon>Phytophthora</taxon>
    </lineage>
</organism>
<dbReference type="GeneID" id="20647486"/>
<dbReference type="AlphaFoldDB" id="G4ZZU8"/>
<protein>
    <submittedName>
        <fullName evidence="1">Uncharacterized protein</fullName>
    </submittedName>
</protein>
<proteinExistence type="predicted"/>
<gene>
    <name evidence="1" type="ORF">PHYSODRAFT_337972</name>
</gene>
<dbReference type="InParanoid" id="G4ZZU8"/>
<keyword evidence="2" id="KW-1185">Reference proteome</keyword>